<sequence>MREVKIFVTVQYEEGSYVRGVEEDEVIAAKCGDLAQALGGEVIDLEIK</sequence>
<organism evidence="1 2">
    <name type="scientific">Burkholderia pseudomallei 1710a</name>
    <dbReference type="NCBI Taxonomy" id="320371"/>
    <lineage>
        <taxon>Bacteria</taxon>
        <taxon>Pseudomonadati</taxon>
        <taxon>Pseudomonadota</taxon>
        <taxon>Betaproteobacteria</taxon>
        <taxon>Burkholderiales</taxon>
        <taxon>Burkholderiaceae</taxon>
        <taxon>Burkholderia</taxon>
        <taxon>pseudomallei group</taxon>
    </lineage>
</organism>
<evidence type="ECO:0000313" key="2">
    <source>
        <dbReference type="Proteomes" id="UP000001812"/>
    </source>
</evidence>
<reference evidence="1 2" key="2">
    <citation type="submission" date="2009-05" db="EMBL/GenBank/DDBJ databases">
        <authorList>
            <person name="Harkins D.M."/>
            <person name="DeShazer D."/>
            <person name="Woods D.E."/>
            <person name="Brinkac L.M."/>
            <person name="Brown K.A."/>
            <person name="Hung G.C."/>
            <person name="Tuanyok A."/>
            <person name="Zhang B."/>
            <person name="Nierman W.C."/>
        </authorList>
    </citation>
    <scope>NUCLEOTIDE SEQUENCE [LARGE SCALE GENOMIC DNA]</scope>
    <source>
        <strain evidence="1 2">1710a</strain>
    </source>
</reference>
<proteinExistence type="predicted"/>
<protein>
    <submittedName>
        <fullName evidence="1">Uncharacterized protein</fullName>
    </submittedName>
</protein>
<gene>
    <name evidence="1" type="ORF">BURPS1710A_1859</name>
</gene>
<dbReference type="Proteomes" id="UP000001812">
    <property type="component" value="Chromosome I"/>
</dbReference>
<reference evidence="2" key="1">
    <citation type="submission" date="2007-08" db="EMBL/GenBank/DDBJ databases">
        <title>Annotation of Burkholderia pseudomallei 1710a.</title>
        <authorList>
            <person name="Harkins D.M."/>
            <person name="DeShazer D."/>
            <person name="Woods D.E."/>
            <person name="Brinkac L.M."/>
            <person name="Brown K.A."/>
            <person name="Hung G.C."/>
            <person name="Tuanyok A."/>
            <person name="Zhang B."/>
            <person name="Nierman W.C."/>
        </authorList>
    </citation>
    <scope>NUCLEOTIDE SEQUENCE [LARGE SCALE GENOMIC DNA]</scope>
    <source>
        <strain evidence="2">1710a</strain>
    </source>
</reference>
<dbReference type="AlphaFoldDB" id="A0A0E1W2R4"/>
<dbReference type="HOGENOM" id="CLU_3115420_0_0_4"/>
<dbReference type="EMBL" id="CM000832">
    <property type="protein sequence ID" value="EET06719.1"/>
    <property type="molecule type" value="Genomic_DNA"/>
</dbReference>
<name>A0A0E1W2R4_BURPE</name>
<accession>A0A0E1W2R4</accession>
<evidence type="ECO:0000313" key="1">
    <source>
        <dbReference type="EMBL" id="EET06719.1"/>
    </source>
</evidence>
<dbReference type="RefSeq" id="WP_004526604.1">
    <property type="nucleotide sequence ID" value="NZ_CM000832.1"/>
</dbReference>